<dbReference type="OrthoDB" id="5019413at2"/>
<dbReference type="InterPro" id="IPR027417">
    <property type="entry name" value="P-loop_NTPase"/>
</dbReference>
<dbReference type="Proteomes" id="UP000316298">
    <property type="component" value="Unassembled WGS sequence"/>
</dbReference>
<name>A0A542EV81_9ACTN</name>
<dbReference type="AlphaFoldDB" id="A0A542EV81"/>
<organism evidence="1 2">
    <name type="scientific">Kribbella jejuensis</name>
    <dbReference type="NCBI Taxonomy" id="236068"/>
    <lineage>
        <taxon>Bacteria</taxon>
        <taxon>Bacillati</taxon>
        <taxon>Actinomycetota</taxon>
        <taxon>Actinomycetes</taxon>
        <taxon>Propionibacteriales</taxon>
        <taxon>Kribbellaceae</taxon>
        <taxon>Kribbella</taxon>
    </lineage>
</organism>
<accession>A0A542EV81</accession>
<dbReference type="RefSeq" id="WP_141857125.1">
    <property type="nucleotide sequence ID" value="NZ_BAAAKA010000050.1"/>
</dbReference>
<gene>
    <name evidence="1" type="ORF">FB475_3422</name>
</gene>
<comment type="caution">
    <text evidence="1">The sequence shown here is derived from an EMBL/GenBank/DDBJ whole genome shotgun (WGS) entry which is preliminary data.</text>
</comment>
<proteinExistence type="predicted"/>
<sequence length="168" mass="18509">MPLVYLTGTSGVGKTTVGQELSRRGFTVYDVDVDGLARWYENASGAEVPMPDDRDDRWYAEHTYRLPPETVRRLTPAVGITFISGTVGNEDEIWDLFDQVVHLTADPATLERRLRARGSFGSSAEERARVLGWQAQADLDNARYGARLVSADAPPAQVAEWVLEVVGG</sequence>
<dbReference type="Pfam" id="PF13238">
    <property type="entry name" value="AAA_18"/>
    <property type="match status" value="1"/>
</dbReference>
<dbReference type="EMBL" id="VFMM01000001">
    <property type="protein sequence ID" value="TQJ19259.1"/>
    <property type="molecule type" value="Genomic_DNA"/>
</dbReference>
<dbReference type="GO" id="GO:0016301">
    <property type="term" value="F:kinase activity"/>
    <property type="evidence" value="ECO:0007669"/>
    <property type="project" value="UniProtKB-KW"/>
</dbReference>
<keyword evidence="2" id="KW-1185">Reference proteome</keyword>
<protein>
    <submittedName>
        <fullName evidence="1">Shikimate kinase</fullName>
    </submittedName>
</protein>
<evidence type="ECO:0000313" key="2">
    <source>
        <dbReference type="Proteomes" id="UP000316298"/>
    </source>
</evidence>
<reference evidence="1 2" key="1">
    <citation type="submission" date="2019-06" db="EMBL/GenBank/DDBJ databases">
        <title>Sequencing the genomes of 1000 actinobacteria strains.</title>
        <authorList>
            <person name="Klenk H.-P."/>
        </authorList>
    </citation>
    <scope>NUCLEOTIDE SEQUENCE [LARGE SCALE GENOMIC DNA]</scope>
    <source>
        <strain evidence="1 2">DSM 17305</strain>
    </source>
</reference>
<keyword evidence="1" id="KW-0808">Transferase</keyword>
<keyword evidence="1" id="KW-0418">Kinase</keyword>
<dbReference type="Gene3D" id="3.40.50.300">
    <property type="entry name" value="P-loop containing nucleotide triphosphate hydrolases"/>
    <property type="match status" value="1"/>
</dbReference>
<dbReference type="SUPFAM" id="SSF52540">
    <property type="entry name" value="P-loop containing nucleoside triphosphate hydrolases"/>
    <property type="match status" value="1"/>
</dbReference>
<evidence type="ECO:0000313" key="1">
    <source>
        <dbReference type="EMBL" id="TQJ19259.1"/>
    </source>
</evidence>